<keyword evidence="2" id="KW-1185">Reference proteome</keyword>
<dbReference type="Proteomes" id="UP000450676">
    <property type="component" value="Unassembled WGS sequence"/>
</dbReference>
<dbReference type="EMBL" id="WWCU01000025">
    <property type="protein sequence ID" value="MYN09585.1"/>
    <property type="molecule type" value="Genomic_DNA"/>
</dbReference>
<dbReference type="Gene3D" id="3.40.630.30">
    <property type="match status" value="1"/>
</dbReference>
<organism evidence="1 2">
    <name type="scientific">Pseudoduganella aquatica</name>
    <dbReference type="NCBI Taxonomy" id="2660641"/>
    <lineage>
        <taxon>Bacteria</taxon>
        <taxon>Pseudomonadati</taxon>
        <taxon>Pseudomonadota</taxon>
        <taxon>Betaproteobacteria</taxon>
        <taxon>Burkholderiales</taxon>
        <taxon>Oxalobacteraceae</taxon>
        <taxon>Telluria group</taxon>
        <taxon>Pseudoduganella</taxon>
    </lineage>
</organism>
<evidence type="ECO:0000313" key="2">
    <source>
        <dbReference type="Proteomes" id="UP000450676"/>
    </source>
</evidence>
<accession>A0A7X4HE96</accession>
<dbReference type="RefSeq" id="WP_161073888.1">
    <property type="nucleotide sequence ID" value="NZ_CP086370.1"/>
</dbReference>
<name>A0A7X4HE96_9BURK</name>
<proteinExistence type="predicted"/>
<dbReference type="SUPFAM" id="SSF55729">
    <property type="entry name" value="Acyl-CoA N-acyltransferases (Nat)"/>
    <property type="match status" value="1"/>
</dbReference>
<protein>
    <submittedName>
        <fullName evidence="1">Uncharacterized protein</fullName>
    </submittedName>
</protein>
<dbReference type="InterPro" id="IPR016181">
    <property type="entry name" value="Acyl_CoA_acyltransferase"/>
</dbReference>
<dbReference type="AlphaFoldDB" id="A0A7X4HE96"/>
<gene>
    <name evidence="1" type="ORF">GTP77_19865</name>
</gene>
<evidence type="ECO:0000313" key="1">
    <source>
        <dbReference type="EMBL" id="MYN09585.1"/>
    </source>
</evidence>
<reference evidence="1 2" key="1">
    <citation type="submission" date="2019-12" db="EMBL/GenBank/DDBJ databases">
        <title>Novel species isolated from a subtropical stream in China.</title>
        <authorList>
            <person name="Lu H."/>
        </authorList>
    </citation>
    <scope>NUCLEOTIDE SEQUENCE [LARGE SCALE GENOMIC DNA]</scope>
    <source>
        <strain evidence="1 2">FT127W</strain>
    </source>
</reference>
<comment type="caution">
    <text evidence="1">The sequence shown here is derived from an EMBL/GenBank/DDBJ whole genome shotgun (WGS) entry which is preliminary data.</text>
</comment>
<sequence>MTLTVSDKAGFYSPVSFLSRTPEQLGPDWLGELAADLAAGKAQLFEGRQDQGSAGVQIVYRALPWDTDFFGTATFRVDYTAAAPGTPFSALQAAFAGLRAHLAAQAPAFYLFAEVPSEDTAAIAGMSGAGYRLIETRLTCFRDDLQRFDAKGAAAVRGATAADIPALRVAAAQAVNHYDRFHADDFFSAQQADDFLAVFVENSVKGYADEVIVPADGPADAFLTGNYVTAPAALGGQKLGRMVLSAVTPARRGWYVKLIGALSAKFQAAGVGTAFMTTQATNRAVLKVWAHHGYRVGRSSHIFSTYSRG</sequence>